<dbReference type="GO" id="GO:0004844">
    <property type="term" value="F:uracil DNA N-glycosylase activity"/>
    <property type="evidence" value="ECO:0007669"/>
    <property type="project" value="InterPro"/>
</dbReference>
<keyword evidence="5" id="KW-0238">DNA-binding</keyword>
<comment type="similarity">
    <text evidence="1">Belongs to the uracil-DNA glycosylase (UDG) superfamily. UNG family.</text>
</comment>
<gene>
    <name evidence="9" type="ORF">CHBEV_267</name>
</gene>
<dbReference type="NCBIfam" id="NF003592">
    <property type="entry name" value="PRK05254.1-5"/>
    <property type="match status" value="1"/>
</dbReference>
<keyword evidence="3" id="KW-0227">DNA damage</keyword>
<keyword evidence="4" id="KW-0378">Hydrolase</keyword>
<dbReference type="GO" id="GO:0097510">
    <property type="term" value="P:base-excision repair, AP site formation via deaminated base removal"/>
    <property type="evidence" value="ECO:0007669"/>
    <property type="project" value="TreeGrafter"/>
</dbReference>
<evidence type="ECO:0000259" key="8">
    <source>
        <dbReference type="Pfam" id="PF03167"/>
    </source>
</evidence>
<reference evidence="9" key="1">
    <citation type="journal article" date="2013" name="J. Virol.">
        <title>New Insights into the Evolution of Entomopoxvirinae from the Complete Genome Sequences of Four Entomopoxviruses Infecting Adoxophyes honmai, Choristoneura biennis, Choristoneura rosaceana, and Mythimna separata.</title>
        <authorList>
            <person name="Theze J."/>
            <person name="Takatsuka J."/>
            <person name="Li Z."/>
            <person name="Gallais J."/>
            <person name="Doucet D."/>
            <person name="Arif B."/>
            <person name="Nakai M."/>
            <person name="Herniou E.A."/>
        </authorList>
    </citation>
    <scope>NUCLEOTIDE SEQUENCE</scope>
</reference>
<dbReference type="EMBL" id="HF679132">
    <property type="protein sequence ID" value="CCU55835.1"/>
    <property type="molecule type" value="Genomic_DNA"/>
</dbReference>
<dbReference type="Gene3D" id="3.40.470.10">
    <property type="entry name" value="Uracil-DNA glycosylase-like domain"/>
    <property type="match status" value="1"/>
</dbReference>
<organismHost>
    <name type="scientific">Choristoneura fumiferana</name>
    <name type="common">Spruce budworm moth</name>
    <name type="synonym">Archips fumiferana</name>
    <dbReference type="NCBI Taxonomy" id="7141"/>
</organismHost>
<evidence type="ECO:0000256" key="4">
    <source>
        <dbReference type="ARBA" id="ARBA00022801"/>
    </source>
</evidence>
<dbReference type="Proteomes" id="UP000792220">
    <property type="component" value="Genome"/>
</dbReference>
<evidence type="ECO:0000256" key="1">
    <source>
        <dbReference type="ARBA" id="ARBA00008184"/>
    </source>
</evidence>
<dbReference type="Pfam" id="PF03167">
    <property type="entry name" value="UDG"/>
    <property type="match status" value="1"/>
</dbReference>
<dbReference type="RefSeq" id="YP_008004337.1">
    <property type="nucleotide sequence ID" value="NC_021248.1"/>
</dbReference>
<feature type="active site" description="Proton acceptor" evidence="7">
    <location>
        <position position="68"/>
    </location>
</feature>
<proteinExistence type="inferred from homology"/>
<evidence type="ECO:0000313" key="10">
    <source>
        <dbReference type="Proteomes" id="UP000792220"/>
    </source>
</evidence>
<evidence type="ECO:0000256" key="5">
    <source>
        <dbReference type="ARBA" id="ARBA00023125"/>
    </source>
</evidence>
<dbReference type="PANTHER" id="PTHR11264:SF8">
    <property type="entry name" value="URACIL-DNA GLYCOSYLASE-LIKE DOMAIN-CONTAINING PROTEIN"/>
    <property type="match status" value="1"/>
</dbReference>
<dbReference type="SUPFAM" id="SSF52141">
    <property type="entry name" value="Uracil-DNA glycosylase-like"/>
    <property type="match status" value="1"/>
</dbReference>
<dbReference type="PANTHER" id="PTHR11264">
    <property type="entry name" value="URACIL-DNA GLYCOSYLASE"/>
    <property type="match status" value="1"/>
</dbReference>
<organism evidence="9 10">
    <name type="scientific">Choristoneura biennis entomopoxvirus</name>
    <name type="common">CbEPV</name>
    <dbReference type="NCBI Taxonomy" id="10288"/>
    <lineage>
        <taxon>Viruses</taxon>
        <taxon>Varidnaviria</taxon>
        <taxon>Bamfordvirae</taxon>
        <taxon>Nucleocytoviricota</taxon>
        <taxon>Pokkesviricetes</taxon>
        <taxon>Chitovirales</taxon>
        <taxon>Poxviridae</taxon>
        <taxon>Entomopoxvirinae</taxon>
        <taxon>Betaentomopoxvirus</taxon>
        <taxon>Betaentomopoxvirus cbiennis</taxon>
    </lineage>
</organism>
<evidence type="ECO:0000256" key="2">
    <source>
        <dbReference type="ARBA" id="ARBA00018429"/>
    </source>
</evidence>
<evidence type="ECO:0000256" key="3">
    <source>
        <dbReference type="ARBA" id="ARBA00022763"/>
    </source>
</evidence>
<keyword evidence="6" id="KW-0234">DNA repair</keyword>
<keyword evidence="10" id="KW-1185">Reference proteome</keyword>
<evidence type="ECO:0000256" key="6">
    <source>
        <dbReference type="ARBA" id="ARBA00023204"/>
    </source>
</evidence>
<evidence type="ECO:0000313" key="9">
    <source>
        <dbReference type="EMBL" id="CCU55835.1"/>
    </source>
</evidence>
<dbReference type="CDD" id="cd10027">
    <property type="entry name" value="UDG-F1-like"/>
    <property type="match status" value="1"/>
</dbReference>
<accession>A0A916KPT5</accession>
<dbReference type="InterPro" id="IPR002043">
    <property type="entry name" value="UDG_fam1"/>
</dbReference>
<name>A0A916KPT5_CBEPV</name>
<dbReference type="KEGG" id="vg:15613257"/>
<protein>
    <recommendedName>
        <fullName evidence="2">Uracil-DNA glycosylase</fullName>
    </recommendedName>
</protein>
<dbReference type="GeneID" id="15613257"/>
<feature type="domain" description="Uracil-DNA glycosylase-like" evidence="8">
    <location>
        <begin position="52"/>
        <end position="228"/>
    </location>
</feature>
<dbReference type="InterPro" id="IPR036895">
    <property type="entry name" value="Uracil-DNA_glycosylase-like_sf"/>
</dbReference>
<dbReference type="InterPro" id="IPR005122">
    <property type="entry name" value="Uracil-DNA_glycosylase-like"/>
</dbReference>
<dbReference type="InterPro" id="IPR018085">
    <property type="entry name" value="Ura-DNA_Glyclase_AS"/>
</dbReference>
<dbReference type="OrthoDB" id="11388at10239"/>
<dbReference type="GO" id="GO:0003677">
    <property type="term" value="F:DNA binding"/>
    <property type="evidence" value="ECO:0007669"/>
    <property type="project" value="UniProtKB-KW"/>
</dbReference>
<dbReference type="PROSITE" id="PS00130">
    <property type="entry name" value="U_DNA_GLYCOSYLASE"/>
    <property type="match status" value="1"/>
</dbReference>
<sequence>MNTINVTYDNFVNLIPEKWIELFDKKQLSYVYYKLKNESIIKPSINNIFNCFKYFDPSEIKVIILGQDPYPTVDVADGLAFSCSSSCKHIPKSLRNIIKELLIENNKYDLLDEINIKNFNINLEYLAKQKILLLNTILTTGDKPMSHKHIWDDISKNIIRNLTSDNKNIVFLLFGAKAHDKIYSIQNKKDHYIIKTSHPSDLSCNRDGYSNYDPFINSQCFNKCNEYLINNNIEPIDWLSGLIKN</sequence>
<evidence type="ECO:0000256" key="7">
    <source>
        <dbReference type="PROSITE-ProRule" id="PRU10072"/>
    </source>
</evidence>